<dbReference type="Proteomes" id="UP000000715">
    <property type="component" value="Unplaced"/>
</dbReference>
<gene>
    <name evidence="4" type="primary">LOC101670167</name>
</gene>
<evidence type="ECO:0000313" key="3">
    <source>
        <dbReference type="Proteomes" id="UP000000715"/>
    </source>
</evidence>
<sequence>MLISARLWLLTPAQGPTFVLASSWGSHLPLRTQAEVYVEPSPPWGASCLGRPAAPSRPKGCCLKSSRVSELSQFSSLSWQSHQLLGRARALPPGPVTKRPVWTQGQIRRQVSGHQGTGVVQQKPLVFIYCKTERHSGMSGWLGSEMCLDSHPQHPVTPTLKEILAKGQLPGRRCWTPEGVIRSLSKHLWSTSHGPELPGWALPSHGDGKRRLGLASWGKRQLLGHVAPALLTLHFWDGYQNVYACPWQRFTKEKKTEDAKQEGDQQSTESLGRLRDTVPDVCPPLGSSIYRSRAASRAQSPEDRRVACLGFSPEAKARTLTSSGLAFPISKGRCFA</sequence>
<name>A0A8U0UUH1_MUSPF</name>
<feature type="chain" id="PRO_5035937882" evidence="2">
    <location>
        <begin position="22"/>
        <end position="336"/>
    </location>
</feature>
<accession>A0A8U0UUH1</accession>
<feature type="signal peptide" evidence="2">
    <location>
        <begin position="1"/>
        <end position="21"/>
    </location>
</feature>
<keyword evidence="3" id="KW-1185">Reference proteome</keyword>
<organism evidence="3 4">
    <name type="scientific">Mustela putorius furo</name>
    <name type="common">European domestic ferret</name>
    <name type="synonym">Mustela furo</name>
    <dbReference type="NCBI Taxonomy" id="9669"/>
    <lineage>
        <taxon>Eukaryota</taxon>
        <taxon>Metazoa</taxon>
        <taxon>Chordata</taxon>
        <taxon>Craniata</taxon>
        <taxon>Vertebrata</taxon>
        <taxon>Euteleostomi</taxon>
        <taxon>Mammalia</taxon>
        <taxon>Eutheria</taxon>
        <taxon>Laurasiatheria</taxon>
        <taxon>Carnivora</taxon>
        <taxon>Caniformia</taxon>
        <taxon>Musteloidea</taxon>
        <taxon>Mustelidae</taxon>
        <taxon>Mustelinae</taxon>
        <taxon>Mustela</taxon>
    </lineage>
</organism>
<evidence type="ECO:0000256" key="2">
    <source>
        <dbReference type="SAM" id="SignalP"/>
    </source>
</evidence>
<feature type="region of interest" description="Disordered" evidence="1">
    <location>
        <begin position="254"/>
        <end position="286"/>
    </location>
</feature>
<dbReference type="RefSeq" id="XP_044927384.1">
    <property type="nucleotide sequence ID" value="XM_045071449.1"/>
</dbReference>
<protein>
    <submittedName>
        <fullName evidence="4">Uncharacterized protein LOC101670167 isoform X8</fullName>
    </submittedName>
</protein>
<evidence type="ECO:0000256" key="1">
    <source>
        <dbReference type="SAM" id="MobiDB-lite"/>
    </source>
</evidence>
<proteinExistence type="predicted"/>
<evidence type="ECO:0000313" key="4">
    <source>
        <dbReference type="RefSeq" id="XP_044927384.1"/>
    </source>
</evidence>
<dbReference type="AlphaFoldDB" id="A0A8U0UUH1"/>
<keyword evidence="2" id="KW-0732">Signal</keyword>
<reference evidence="4" key="1">
    <citation type="submission" date="2025-08" db="UniProtKB">
        <authorList>
            <consortium name="RefSeq"/>
        </authorList>
    </citation>
    <scope>IDENTIFICATION</scope>
    <source>
        <tissue evidence="4">Brain</tissue>
    </source>
</reference>
<dbReference type="GeneID" id="101670167"/>
<feature type="compositionally biased region" description="Basic and acidic residues" evidence="1">
    <location>
        <begin position="254"/>
        <end position="263"/>
    </location>
</feature>